<sequence>MIAIMFTAGILNNKYIGLFMKGINTANTTKQGNFSPAANSNSKEAQAGESFIVSKTMVKESIITLIVFDDKFIEDYRINSQEINREIDKIEERTAIISLKPYNPTFAIGNPKFRITINYDRTKYDYYGYEPKGLKEKGILLQKFNGNISKDKEFYLLTEDLEVIKKIMDILETNKKK</sequence>
<accession>A0A645EZX5</accession>
<reference evidence="1" key="1">
    <citation type="submission" date="2019-08" db="EMBL/GenBank/DDBJ databases">
        <authorList>
            <person name="Kucharzyk K."/>
            <person name="Murdoch R.W."/>
            <person name="Higgins S."/>
            <person name="Loffler F."/>
        </authorList>
    </citation>
    <scope>NUCLEOTIDE SEQUENCE</scope>
</reference>
<organism evidence="1">
    <name type="scientific">bioreactor metagenome</name>
    <dbReference type="NCBI Taxonomy" id="1076179"/>
    <lineage>
        <taxon>unclassified sequences</taxon>
        <taxon>metagenomes</taxon>
        <taxon>ecological metagenomes</taxon>
    </lineage>
</organism>
<protein>
    <submittedName>
        <fullName evidence="1">Uncharacterized protein</fullName>
    </submittedName>
</protein>
<dbReference type="AlphaFoldDB" id="A0A645EZX5"/>
<comment type="caution">
    <text evidence="1">The sequence shown here is derived from an EMBL/GenBank/DDBJ whole genome shotgun (WGS) entry which is preliminary data.</text>
</comment>
<dbReference type="EMBL" id="VSSQ01052675">
    <property type="protein sequence ID" value="MPN06739.1"/>
    <property type="molecule type" value="Genomic_DNA"/>
</dbReference>
<gene>
    <name evidence="1" type="ORF">SDC9_153995</name>
</gene>
<evidence type="ECO:0000313" key="1">
    <source>
        <dbReference type="EMBL" id="MPN06739.1"/>
    </source>
</evidence>
<proteinExistence type="predicted"/>
<name>A0A645EZX5_9ZZZZ</name>